<reference evidence="3 4" key="1">
    <citation type="submission" date="2018-10" db="EMBL/GenBank/DDBJ databases">
        <title>Genomic Encyclopedia of Archaeal and Bacterial Type Strains, Phase II (KMG-II): from individual species to whole genera.</title>
        <authorList>
            <person name="Goeker M."/>
        </authorList>
    </citation>
    <scope>NUCLEOTIDE SEQUENCE [LARGE SCALE GENOMIC DNA]</scope>
    <source>
        <strain evidence="3 4">DSM 43383</strain>
    </source>
</reference>
<dbReference type="RefSeq" id="WP_121438222.1">
    <property type="nucleotide sequence ID" value="NZ_RBWU01000008.1"/>
</dbReference>
<dbReference type="Proteomes" id="UP000274601">
    <property type="component" value="Unassembled WGS sequence"/>
</dbReference>
<dbReference type="EMBL" id="RBWU01000008">
    <property type="protein sequence ID" value="RKS68306.1"/>
    <property type="molecule type" value="Genomic_DNA"/>
</dbReference>
<organism evidence="3 4">
    <name type="scientific">Actinomadura pelletieri DSM 43383</name>
    <dbReference type="NCBI Taxonomy" id="1120940"/>
    <lineage>
        <taxon>Bacteria</taxon>
        <taxon>Bacillati</taxon>
        <taxon>Actinomycetota</taxon>
        <taxon>Actinomycetes</taxon>
        <taxon>Streptosporangiales</taxon>
        <taxon>Thermomonosporaceae</taxon>
        <taxon>Actinomadura</taxon>
    </lineage>
</organism>
<feature type="transmembrane region" description="Helical" evidence="2">
    <location>
        <begin position="31"/>
        <end position="48"/>
    </location>
</feature>
<accession>A0A495QAH5</accession>
<keyword evidence="2" id="KW-1133">Transmembrane helix</keyword>
<protein>
    <submittedName>
        <fullName evidence="3">PrgI family protein</fullName>
    </submittedName>
</protein>
<dbReference type="InterPro" id="IPR024414">
    <property type="entry name" value="Uncharacterised_PrgI"/>
</dbReference>
<proteinExistence type="predicted"/>
<dbReference type="AlphaFoldDB" id="A0A495QAH5"/>
<sequence>MNDAHEPLSARIPADIEQPDKIMYGLTGRQVAILGTTAVVTVSVFMAAAPVLPVPIVVGLCFPLVAAGCSLALGRRDGMSLDRFALAALEHLRRRRTLVCAPEGVLEPPAWCQVRGRLPGPLRFPVRAIRQDGVMELDGGGTAALVRAGTISLGLRTAAEQTALVGFFGRWLNSLESPVQIVVQARPVDLSELTDRVMEAASRLPHPALRQAAEGHAAYLAELGTSRNLLVREVLIVLRDQPATPGTGRRGRGKARQASAVIVARRALDTVRALTGFGVTAQALDADGCVRVLSEAFSPSQTRPFPAADLDQPVTGDHTTEGSQT</sequence>
<keyword evidence="2" id="KW-0472">Membrane</keyword>
<dbReference type="Pfam" id="PF12666">
    <property type="entry name" value="PrgI"/>
    <property type="match status" value="1"/>
</dbReference>
<feature type="transmembrane region" description="Helical" evidence="2">
    <location>
        <begin position="54"/>
        <end position="74"/>
    </location>
</feature>
<comment type="caution">
    <text evidence="3">The sequence shown here is derived from an EMBL/GenBank/DDBJ whole genome shotgun (WGS) entry which is preliminary data.</text>
</comment>
<evidence type="ECO:0000256" key="2">
    <source>
        <dbReference type="SAM" id="Phobius"/>
    </source>
</evidence>
<dbReference type="OrthoDB" id="3354527at2"/>
<feature type="region of interest" description="Disordered" evidence="1">
    <location>
        <begin position="301"/>
        <end position="325"/>
    </location>
</feature>
<evidence type="ECO:0000313" key="3">
    <source>
        <dbReference type="EMBL" id="RKS68306.1"/>
    </source>
</evidence>
<gene>
    <name evidence="3" type="ORF">BZB76_6568</name>
</gene>
<evidence type="ECO:0000313" key="4">
    <source>
        <dbReference type="Proteomes" id="UP000274601"/>
    </source>
</evidence>
<evidence type="ECO:0000256" key="1">
    <source>
        <dbReference type="SAM" id="MobiDB-lite"/>
    </source>
</evidence>
<name>A0A495QAH5_9ACTN</name>
<keyword evidence="2" id="KW-0812">Transmembrane</keyword>
<keyword evidence="4" id="KW-1185">Reference proteome</keyword>